<dbReference type="GO" id="GO:0008531">
    <property type="term" value="F:riboflavin kinase activity"/>
    <property type="evidence" value="ECO:0007669"/>
    <property type="project" value="UniProtKB-UniRule"/>
</dbReference>
<dbReference type="InterPro" id="IPR015865">
    <property type="entry name" value="Riboflavin_kinase_bac/euk"/>
</dbReference>
<dbReference type="InterPro" id="IPR015864">
    <property type="entry name" value="FAD_synthase"/>
</dbReference>
<evidence type="ECO:0000256" key="13">
    <source>
        <dbReference type="ARBA" id="ARBA00047880"/>
    </source>
</evidence>
<evidence type="ECO:0000256" key="11">
    <source>
        <dbReference type="ARBA" id="ARBA00022840"/>
    </source>
</evidence>
<evidence type="ECO:0000256" key="12">
    <source>
        <dbReference type="ARBA" id="ARBA00023268"/>
    </source>
</evidence>
<dbReference type="PANTHER" id="PTHR22749">
    <property type="entry name" value="RIBOFLAVIN KINASE/FMN ADENYLYLTRANSFERASE"/>
    <property type="match status" value="1"/>
</dbReference>
<dbReference type="GO" id="GO:0009231">
    <property type="term" value="P:riboflavin biosynthetic process"/>
    <property type="evidence" value="ECO:0007669"/>
    <property type="project" value="InterPro"/>
</dbReference>
<name>A0A6B2QSN6_9BURK</name>
<keyword evidence="11 15" id="KW-0067">ATP-binding</keyword>
<dbReference type="EC" id="2.7.1.26" evidence="15"/>
<keyword evidence="8 15" id="KW-0547">Nucleotide-binding</keyword>
<dbReference type="Gene3D" id="2.40.30.30">
    <property type="entry name" value="Riboflavin kinase-like"/>
    <property type="match status" value="1"/>
</dbReference>
<dbReference type="PIRSF" id="PIRSF004491">
    <property type="entry name" value="FAD_Synth"/>
    <property type="match status" value="1"/>
</dbReference>
<comment type="catalytic activity">
    <reaction evidence="13 15">
        <text>riboflavin + ATP = FMN + ADP + H(+)</text>
        <dbReference type="Rhea" id="RHEA:14357"/>
        <dbReference type="ChEBI" id="CHEBI:15378"/>
        <dbReference type="ChEBI" id="CHEBI:30616"/>
        <dbReference type="ChEBI" id="CHEBI:57986"/>
        <dbReference type="ChEBI" id="CHEBI:58210"/>
        <dbReference type="ChEBI" id="CHEBI:456216"/>
        <dbReference type="EC" id="2.7.1.26"/>
    </reaction>
</comment>
<accession>A0A6B2QSN6</accession>
<comment type="caution">
    <text evidence="17">The sequence shown here is derived from an EMBL/GenBank/DDBJ whole genome shotgun (WGS) entry which is preliminary data.</text>
</comment>
<dbReference type="FunFam" id="3.40.50.620:FF:000021">
    <property type="entry name" value="Riboflavin biosynthesis protein"/>
    <property type="match status" value="1"/>
</dbReference>
<dbReference type="SMART" id="SM00904">
    <property type="entry name" value="Flavokinase"/>
    <property type="match status" value="1"/>
</dbReference>
<evidence type="ECO:0000256" key="2">
    <source>
        <dbReference type="ARBA" id="ARBA00004726"/>
    </source>
</evidence>
<keyword evidence="6 15" id="KW-0808">Transferase</keyword>
<dbReference type="EC" id="2.7.7.2" evidence="15"/>
<protein>
    <recommendedName>
        <fullName evidence="15">Riboflavin biosynthesis protein</fullName>
    </recommendedName>
    <domain>
        <recommendedName>
            <fullName evidence="15">Riboflavin kinase</fullName>
            <ecNumber evidence="15">2.7.1.26</ecNumber>
        </recommendedName>
        <alternativeName>
            <fullName evidence="15">Flavokinase</fullName>
        </alternativeName>
    </domain>
    <domain>
        <recommendedName>
            <fullName evidence="15">FMN adenylyltransferase</fullName>
            <ecNumber evidence="15">2.7.7.2</ecNumber>
        </recommendedName>
        <alternativeName>
            <fullName evidence="15">FAD pyrophosphorylase</fullName>
        </alternativeName>
        <alternativeName>
            <fullName evidence="15">FAD synthase</fullName>
        </alternativeName>
    </domain>
</protein>
<comment type="pathway">
    <text evidence="2 15">Cofactor biosynthesis; FAD biosynthesis; FAD from FMN: step 1/1.</text>
</comment>
<evidence type="ECO:0000256" key="10">
    <source>
        <dbReference type="ARBA" id="ARBA00022827"/>
    </source>
</evidence>
<evidence type="ECO:0000256" key="1">
    <source>
        <dbReference type="ARBA" id="ARBA00002121"/>
    </source>
</evidence>
<evidence type="ECO:0000313" key="17">
    <source>
        <dbReference type="EMBL" id="NDY81726.1"/>
    </source>
</evidence>
<evidence type="ECO:0000256" key="6">
    <source>
        <dbReference type="ARBA" id="ARBA00022679"/>
    </source>
</evidence>
<keyword evidence="4 15" id="KW-0285">Flavoprotein</keyword>
<sequence length="321" mass="35293">MNTSLRIYRRPAPPSARVSTALSIGNFDGVHRGHTAMLDQVCQAAKRLSLLPTVLTFSPHPREYFSALHHRPELSVPTISGLRDKLTALANAGIEQVILARFDRHMAEMPAADFIKRFLVEELSVRWLLVGEDFRFGRQRTGDVSMLKEIGRELGMEVCTMADVTDAHGHRISSSEVRSALAAGDLKHAAHLLGRNFGISGHVIHGKKLGRTLNMPTMNLRVTPKCAARSGIYVAKVYGLAPGPLPGVASLGVRPSVEDNGRILLETHVFDTSVEAYGKLIRVELLQHLRDEEKFPDLPTLTAAMHADAQHARAYFALHGL</sequence>
<dbReference type="UniPathway" id="UPA00277">
    <property type="reaction ID" value="UER00407"/>
</dbReference>
<dbReference type="UniPathway" id="UPA00276">
    <property type="reaction ID" value="UER00406"/>
</dbReference>
<evidence type="ECO:0000256" key="7">
    <source>
        <dbReference type="ARBA" id="ARBA00022695"/>
    </source>
</evidence>
<evidence type="ECO:0000256" key="9">
    <source>
        <dbReference type="ARBA" id="ARBA00022777"/>
    </source>
</evidence>
<dbReference type="GO" id="GO:0003919">
    <property type="term" value="F:FMN adenylyltransferase activity"/>
    <property type="evidence" value="ECO:0007669"/>
    <property type="project" value="UniProtKB-UniRule"/>
</dbReference>
<dbReference type="InterPro" id="IPR023465">
    <property type="entry name" value="Riboflavin_kinase_dom_sf"/>
</dbReference>
<evidence type="ECO:0000256" key="4">
    <source>
        <dbReference type="ARBA" id="ARBA00022630"/>
    </source>
</evidence>
<dbReference type="Pfam" id="PF06574">
    <property type="entry name" value="FAD_syn"/>
    <property type="match status" value="1"/>
</dbReference>
<dbReference type="NCBIfam" id="TIGR00083">
    <property type="entry name" value="ribF"/>
    <property type="match status" value="1"/>
</dbReference>
<dbReference type="GO" id="GO:0009398">
    <property type="term" value="P:FMN biosynthetic process"/>
    <property type="evidence" value="ECO:0007669"/>
    <property type="project" value="UniProtKB-UniRule"/>
</dbReference>
<comment type="pathway">
    <text evidence="3 15">Cofactor biosynthesis; FMN biosynthesis; FMN from riboflavin (ATP route): step 1/1.</text>
</comment>
<dbReference type="EMBL" id="JAAGRN010000001">
    <property type="protein sequence ID" value="NDY81726.1"/>
    <property type="molecule type" value="Genomic_DNA"/>
</dbReference>
<dbReference type="GO" id="GO:0005524">
    <property type="term" value="F:ATP binding"/>
    <property type="evidence" value="ECO:0007669"/>
    <property type="project" value="UniProtKB-UniRule"/>
</dbReference>
<gene>
    <name evidence="17" type="ORF">G3I67_00640</name>
</gene>
<comment type="function">
    <text evidence="1">Catalyzes the phosphorylation of riboflavin to FMN followed by the adenylation of FMN to FAD.</text>
</comment>
<dbReference type="AlphaFoldDB" id="A0A6B2QSN6"/>
<dbReference type="Gene3D" id="3.40.50.620">
    <property type="entry name" value="HUPs"/>
    <property type="match status" value="1"/>
</dbReference>
<evidence type="ECO:0000259" key="16">
    <source>
        <dbReference type="SMART" id="SM00904"/>
    </source>
</evidence>
<dbReference type="SUPFAM" id="SSF82114">
    <property type="entry name" value="Riboflavin kinase-like"/>
    <property type="match status" value="1"/>
</dbReference>
<evidence type="ECO:0000256" key="14">
    <source>
        <dbReference type="ARBA" id="ARBA00049494"/>
    </source>
</evidence>
<dbReference type="GO" id="GO:0006747">
    <property type="term" value="P:FAD biosynthetic process"/>
    <property type="evidence" value="ECO:0007669"/>
    <property type="project" value="UniProtKB-UniRule"/>
</dbReference>
<dbReference type="InterPro" id="IPR023468">
    <property type="entry name" value="Riboflavin_kinase"/>
</dbReference>
<dbReference type="NCBIfam" id="NF004159">
    <property type="entry name" value="PRK05627.1-2"/>
    <property type="match status" value="1"/>
</dbReference>
<dbReference type="CDD" id="cd02064">
    <property type="entry name" value="FAD_synthetase_N"/>
    <property type="match status" value="1"/>
</dbReference>
<comment type="catalytic activity">
    <reaction evidence="14 15">
        <text>FMN + ATP + H(+) = FAD + diphosphate</text>
        <dbReference type="Rhea" id="RHEA:17237"/>
        <dbReference type="ChEBI" id="CHEBI:15378"/>
        <dbReference type="ChEBI" id="CHEBI:30616"/>
        <dbReference type="ChEBI" id="CHEBI:33019"/>
        <dbReference type="ChEBI" id="CHEBI:57692"/>
        <dbReference type="ChEBI" id="CHEBI:58210"/>
        <dbReference type="EC" id="2.7.7.2"/>
    </reaction>
</comment>
<keyword evidence="12" id="KW-0511">Multifunctional enzyme</keyword>
<feature type="domain" description="Riboflavin kinase" evidence="16">
    <location>
        <begin position="192"/>
        <end position="317"/>
    </location>
</feature>
<evidence type="ECO:0000256" key="5">
    <source>
        <dbReference type="ARBA" id="ARBA00022643"/>
    </source>
</evidence>
<keyword evidence="10 15" id="KW-0274">FAD</keyword>
<dbReference type="PANTHER" id="PTHR22749:SF6">
    <property type="entry name" value="RIBOFLAVIN KINASE"/>
    <property type="match status" value="1"/>
</dbReference>
<dbReference type="InterPro" id="IPR014729">
    <property type="entry name" value="Rossmann-like_a/b/a_fold"/>
</dbReference>
<keyword evidence="5 15" id="KW-0288">FMN</keyword>
<evidence type="ECO:0000256" key="8">
    <source>
        <dbReference type="ARBA" id="ARBA00022741"/>
    </source>
</evidence>
<proteinExistence type="inferred from homology"/>
<keyword evidence="7 15" id="KW-0548">Nucleotidyltransferase</keyword>
<dbReference type="RefSeq" id="WP_163651061.1">
    <property type="nucleotide sequence ID" value="NZ_JAAGRN010000001.1"/>
</dbReference>
<reference evidence="17" key="1">
    <citation type="submission" date="2020-02" db="EMBL/GenBank/DDBJ databases">
        <authorList>
            <person name="Chen W.-M."/>
        </authorList>
    </citation>
    <scope>NUCLEOTIDE SEQUENCE</scope>
    <source>
        <strain evidence="17">NBD-18</strain>
    </source>
</reference>
<evidence type="ECO:0000256" key="15">
    <source>
        <dbReference type="PIRNR" id="PIRNR004491"/>
    </source>
</evidence>
<keyword evidence="9 15" id="KW-0418">Kinase</keyword>
<dbReference type="Pfam" id="PF01687">
    <property type="entry name" value="Flavokinase"/>
    <property type="match status" value="1"/>
</dbReference>
<evidence type="ECO:0000256" key="3">
    <source>
        <dbReference type="ARBA" id="ARBA00005201"/>
    </source>
</evidence>
<organism evidence="17">
    <name type="scientific">Sheuella amnicola</name>
    <dbReference type="NCBI Taxonomy" id="2707330"/>
    <lineage>
        <taxon>Bacteria</taxon>
        <taxon>Pseudomonadati</taxon>
        <taxon>Pseudomonadota</taxon>
        <taxon>Betaproteobacteria</taxon>
        <taxon>Burkholderiales</taxon>
        <taxon>Alcaligenaceae</taxon>
        <taxon>Sheuella</taxon>
    </lineage>
</organism>
<comment type="similarity">
    <text evidence="15">Belongs to the ribF family.</text>
</comment>
<dbReference type="InterPro" id="IPR002606">
    <property type="entry name" value="Riboflavin_kinase_bac"/>
</dbReference>
<dbReference type="SUPFAM" id="SSF52374">
    <property type="entry name" value="Nucleotidylyl transferase"/>
    <property type="match status" value="1"/>
</dbReference>